<evidence type="ECO:0000313" key="3">
    <source>
        <dbReference type="EMBL" id="KAK1320284.1"/>
    </source>
</evidence>
<feature type="compositionally biased region" description="Basic and acidic residues" evidence="2">
    <location>
        <begin position="1"/>
        <end position="52"/>
    </location>
</feature>
<protein>
    <submittedName>
        <fullName evidence="3">Uncharacterized protein</fullName>
    </submittedName>
</protein>
<evidence type="ECO:0000313" key="4">
    <source>
        <dbReference type="Proteomes" id="UP001180020"/>
    </source>
</evidence>
<reference evidence="3" key="2">
    <citation type="submission" date="2023-06" db="EMBL/GenBank/DDBJ databases">
        <authorList>
            <person name="Ma L."/>
            <person name="Liu K.-W."/>
            <person name="Li Z."/>
            <person name="Hsiao Y.-Y."/>
            <person name="Qi Y."/>
            <person name="Fu T."/>
            <person name="Tang G."/>
            <person name="Zhang D."/>
            <person name="Sun W.-H."/>
            <person name="Liu D.-K."/>
            <person name="Li Y."/>
            <person name="Chen G.-Z."/>
            <person name="Liu X.-D."/>
            <person name="Liao X.-Y."/>
            <person name="Jiang Y.-T."/>
            <person name="Yu X."/>
            <person name="Hao Y."/>
            <person name="Huang J."/>
            <person name="Zhao X.-W."/>
            <person name="Ke S."/>
            <person name="Chen Y.-Y."/>
            <person name="Wu W.-L."/>
            <person name="Hsu J.-L."/>
            <person name="Lin Y.-F."/>
            <person name="Huang M.-D."/>
            <person name="Li C.-Y."/>
            <person name="Huang L."/>
            <person name="Wang Z.-W."/>
            <person name="Zhao X."/>
            <person name="Zhong W.-Y."/>
            <person name="Peng D.-H."/>
            <person name="Ahmad S."/>
            <person name="Lan S."/>
            <person name="Zhang J.-S."/>
            <person name="Tsai W.-C."/>
            <person name="Van De Peer Y."/>
            <person name="Liu Z.-J."/>
        </authorList>
    </citation>
    <scope>NUCLEOTIDE SEQUENCE</scope>
    <source>
        <strain evidence="3">CP</strain>
        <tissue evidence="3">Leaves</tissue>
    </source>
</reference>
<dbReference type="GO" id="GO:0006269">
    <property type="term" value="P:DNA replication, synthesis of primer"/>
    <property type="evidence" value="ECO:0007669"/>
    <property type="project" value="InterPro"/>
</dbReference>
<comment type="similarity">
    <text evidence="1">Belongs to the eukaryotic-type primase small subunit family.</text>
</comment>
<dbReference type="AlphaFoldDB" id="A0AAV9F3U3"/>
<reference evidence="3" key="1">
    <citation type="journal article" date="2023" name="Nat. Commun.">
        <title>Diploid and tetraploid genomes of Acorus and the evolution of monocots.</title>
        <authorList>
            <person name="Ma L."/>
            <person name="Liu K.W."/>
            <person name="Li Z."/>
            <person name="Hsiao Y.Y."/>
            <person name="Qi Y."/>
            <person name="Fu T."/>
            <person name="Tang G.D."/>
            <person name="Zhang D."/>
            <person name="Sun W.H."/>
            <person name="Liu D.K."/>
            <person name="Li Y."/>
            <person name="Chen G.Z."/>
            <person name="Liu X.D."/>
            <person name="Liao X.Y."/>
            <person name="Jiang Y.T."/>
            <person name="Yu X."/>
            <person name="Hao Y."/>
            <person name="Huang J."/>
            <person name="Zhao X.W."/>
            <person name="Ke S."/>
            <person name="Chen Y.Y."/>
            <person name="Wu W.L."/>
            <person name="Hsu J.L."/>
            <person name="Lin Y.F."/>
            <person name="Huang M.D."/>
            <person name="Li C.Y."/>
            <person name="Huang L."/>
            <person name="Wang Z.W."/>
            <person name="Zhao X."/>
            <person name="Zhong W.Y."/>
            <person name="Peng D.H."/>
            <person name="Ahmad S."/>
            <person name="Lan S."/>
            <person name="Zhang J.S."/>
            <person name="Tsai W.C."/>
            <person name="Van de Peer Y."/>
            <person name="Liu Z.J."/>
        </authorList>
    </citation>
    <scope>NUCLEOTIDE SEQUENCE</scope>
    <source>
        <strain evidence="3">CP</strain>
    </source>
</reference>
<keyword evidence="4" id="KW-1185">Reference proteome</keyword>
<dbReference type="Proteomes" id="UP001180020">
    <property type="component" value="Unassembled WGS sequence"/>
</dbReference>
<name>A0AAV9F3U3_ACOCL</name>
<evidence type="ECO:0000256" key="2">
    <source>
        <dbReference type="SAM" id="MobiDB-lite"/>
    </source>
</evidence>
<dbReference type="Pfam" id="PF01896">
    <property type="entry name" value="DNA_primase_S"/>
    <property type="match status" value="1"/>
</dbReference>
<sequence>MEGPLEIKNREPSFDRSKGFEKQGTDAVDSRVGRRPDLDRPFSERINGHDGEVVGPETGQRSRRTRQVGGGDNVFTPMERELIFDIDMSDYDDVRYCCSGADVCLDRWPLMTVAIKVMDRALRVADVVSTVGFVIGELEGRLTYKCSHSTYFNPSTTIQL</sequence>
<dbReference type="Gene3D" id="3.90.920.10">
    <property type="entry name" value="DNA primase, PRIM domain"/>
    <property type="match status" value="1"/>
</dbReference>
<gene>
    <name evidence="3" type="ORF">QJS10_CPA03g01665</name>
</gene>
<organism evidence="3 4">
    <name type="scientific">Acorus calamus</name>
    <name type="common">Sweet flag</name>
    <dbReference type="NCBI Taxonomy" id="4465"/>
    <lineage>
        <taxon>Eukaryota</taxon>
        <taxon>Viridiplantae</taxon>
        <taxon>Streptophyta</taxon>
        <taxon>Embryophyta</taxon>
        <taxon>Tracheophyta</taxon>
        <taxon>Spermatophyta</taxon>
        <taxon>Magnoliopsida</taxon>
        <taxon>Liliopsida</taxon>
        <taxon>Acoraceae</taxon>
        <taxon>Acorus</taxon>
    </lineage>
</organism>
<evidence type="ECO:0000256" key="1">
    <source>
        <dbReference type="ARBA" id="ARBA00009762"/>
    </source>
</evidence>
<comment type="caution">
    <text evidence="3">The sequence shown here is derived from an EMBL/GenBank/DDBJ whole genome shotgun (WGS) entry which is preliminary data.</text>
</comment>
<dbReference type="EMBL" id="JAUJYO010000003">
    <property type="protein sequence ID" value="KAK1320284.1"/>
    <property type="molecule type" value="Genomic_DNA"/>
</dbReference>
<feature type="region of interest" description="Disordered" evidence="2">
    <location>
        <begin position="1"/>
        <end position="71"/>
    </location>
</feature>
<dbReference type="SUPFAM" id="SSF56747">
    <property type="entry name" value="Prim-pol domain"/>
    <property type="match status" value="1"/>
</dbReference>
<dbReference type="InterPro" id="IPR002755">
    <property type="entry name" value="DNA_primase_S"/>
</dbReference>
<dbReference type="GO" id="GO:0003899">
    <property type="term" value="F:DNA-directed RNA polymerase activity"/>
    <property type="evidence" value="ECO:0007669"/>
    <property type="project" value="InterPro"/>
</dbReference>
<dbReference type="PANTHER" id="PTHR10536">
    <property type="entry name" value="DNA PRIMASE SMALL SUBUNIT"/>
    <property type="match status" value="1"/>
</dbReference>
<accession>A0AAV9F3U3</accession>
<proteinExistence type="inferred from homology"/>